<dbReference type="Pfam" id="PF08450">
    <property type="entry name" value="SGL"/>
    <property type="match status" value="1"/>
</dbReference>
<keyword evidence="1" id="KW-0378">Hydrolase</keyword>
<evidence type="ECO:0000259" key="2">
    <source>
        <dbReference type="Pfam" id="PF08450"/>
    </source>
</evidence>
<dbReference type="GO" id="GO:0016787">
    <property type="term" value="F:hydrolase activity"/>
    <property type="evidence" value="ECO:0007669"/>
    <property type="project" value="UniProtKB-KW"/>
</dbReference>
<dbReference type="InterPro" id="IPR005511">
    <property type="entry name" value="SMP-30"/>
</dbReference>
<accession>A0A381YTP3</accession>
<dbReference type="InterPro" id="IPR013658">
    <property type="entry name" value="SGL"/>
</dbReference>
<dbReference type="InterPro" id="IPR011042">
    <property type="entry name" value="6-blade_b-propeller_TolB-like"/>
</dbReference>
<evidence type="ECO:0000313" key="3">
    <source>
        <dbReference type="EMBL" id="SVA79877.1"/>
    </source>
</evidence>
<dbReference type="AlphaFoldDB" id="A0A381YTP3"/>
<protein>
    <recommendedName>
        <fullName evidence="2">SMP-30/Gluconolactonase/LRE-like region domain-containing protein</fullName>
    </recommendedName>
</protein>
<dbReference type="SUPFAM" id="SSF63829">
    <property type="entry name" value="Calcium-dependent phosphotriesterase"/>
    <property type="match status" value="1"/>
</dbReference>
<organism evidence="3">
    <name type="scientific">marine metagenome</name>
    <dbReference type="NCBI Taxonomy" id="408172"/>
    <lineage>
        <taxon>unclassified sequences</taxon>
        <taxon>metagenomes</taxon>
        <taxon>ecological metagenomes</taxon>
    </lineage>
</organism>
<feature type="domain" description="SMP-30/Gluconolactonase/LRE-like region" evidence="2">
    <location>
        <begin position="53"/>
        <end position="308"/>
    </location>
</feature>
<gene>
    <name evidence="3" type="ORF">METZ01_LOCUS132731</name>
</gene>
<name>A0A381YTP3_9ZZZZ</name>
<reference evidence="3" key="1">
    <citation type="submission" date="2018-05" db="EMBL/GenBank/DDBJ databases">
        <authorList>
            <person name="Lanie J.A."/>
            <person name="Ng W.-L."/>
            <person name="Kazmierczak K.M."/>
            <person name="Andrzejewski T.M."/>
            <person name="Davidsen T.M."/>
            <person name="Wayne K.J."/>
            <person name="Tettelin H."/>
            <person name="Glass J.I."/>
            <person name="Rusch D."/>
            <person name="Podicherti R."/>
            <person name="Tsui H.-C.T."/>
            <person name="Winkler M.E."/>
        </authorList>
    </citation>
    <scope>NUCLEOTIDE SEQUENCE</scope>
</reference>
<evidence type="ECO:0000256" key="1">
    <source>
        <dbReference type="ARBA" id="ARBA00022801"/>
    </source>
</evidence>
<dbReference type="InterPro" id="IPR051262">
    <property type="entry name" value="SMP-30/CGR1_Lactonase"/>
</dbReference>
<sequence length="324" mass="35807">MVGENKFDRHLNRNWETGVVSYPEPAVEIIDESFRKYVIGNAGMERIYTGCRWAEGPAWFGDGRYLLWSDIPNNRILRWTEETGSVSEFRKPSNNSNGNVRDREGRLISCEHLTRRVTRTEHDGTVNVIADSFKNFPLNSPNDAVVHSDGAVWFTDPDYGILNDYEGDKSESELATAVYRIDPISGSVETKAIGMLKPNGLCFSPDFTKLYVSDSGSDNPKVIYLYEVTSGGTALSGKKVFTETGNDSTDGISCDTDGNIWASAQRGTNSISVYSPEAKLIGRIYLPEIPSNLTFGGRKKNRLFITASQSVYSIYTGAIGTALS</sequence>
<proteinExistence type="predicted"/>
<dbReference type="PANTHER" id="PTHR47572">
    <property type="entry name" value="LIPOPROTEIN-RELATED"/>
    <property type="match status" value="1"/>
</dbReference>
<dbReference type="EMBL" id="UINC01018932">
    <property type="protein sequence ID" value="SVA79877.1"/>
    <property type="molecule type" value="Genomic_DNA"/>
</dbReference>
<dbReference type="PRINTS" id="PR01790">
    <property type="entry name" value="SMP30FAMILY"/>
</dbReference>
<dbReference type="PANTHER" id="PTHR47572:SF4">
    <property type="entry name" value="LACTONASE DRP35"/>
    <property type="match status" value="1"/>
</dbReference>
<dbReference type="Gene3D" id="2.120.10.30">
    <property type="entry name" value="TolB, C-terminal domain"/>
    <property type="match status" value="1"/>
</dbReference>